<feature type="signal peptide" evidence="2">
    <location>
        <begin position="1"/>
        <end position="20"/>
    </location>
</feature>
<keyword evidence="5" id="KW-1185">Reference proteome</keyword>
<dbReference type="InterPro" id="IPR050955">
    <property type="entry name" value="Plant_Biomass_Hydrol_Est"/>
</dbReference>
<feature type="domain" description="Dienelactone hydrolase" evidence="3">
    <location>
        <begin position="104"/>
        <end position="211"/>
    </location>
</feature>
<evidence type="ECO:0000256" key="1">
    <source>
        <dbReference type="ARBA" id="ARBA00022729"/>
    </source>
</evidence>
<dbReference type="OrthoDB" id="9764953at2"/>
<proteinExistence type="predicted"/>
<evidence type="ECO:0000259" key="3">
    <source>
        <dbReference type="Pfam" id="PF01738"/>
    </source>
</evidence>
<dbReference type="InterPro" id="IPR002925">
    <property type="entry name" value="Dienelactn_hydro"/>
</dbReference>
<accession>A0A4U0H079</accession>
<evidence type="ECO:0000256" key="2">
    <source>
        <dbReference type="SAM" id="SignalP"/>
    </source>
</evidence>
<name>A0A4U0H079_9SPHI</name>
<dbReference type="RefSeq" id="WP_136822256.1">
    <property type="nucleotide sequence ID" value="NZ_BMJX01000006.1"/>
</dbReference>
<keyword evidence="1 2" id="KW-0732">Signal</keyword>
<protein>
    <submittedName>
        <fullName evidence="4">Alpha/beta fold hydrolase</fullName>
    </submittedName>
</protein>
<sequence>MIKFQFIFLLLIVCCIKANAQLQAITKGTTYKFWLRLPADYQQDGDKQPILVFLHGRSLSGTDLNKVKRYGVLYAINKGKEIPGIIVAPQTSRGWNPDNVIEIIDYVLEKYNADPSRVYLCGMSMGGYGTMEVAGKYPDRIAAAVAICGGGKVSYAQSLARVPLWIQHGSADRVVPASESKKIYNAIKKVDQKSDATLTIIPGGTHGSVERLFHQDKIYEWMFSFSAEERRNQEFSKKRTSWNPPVFKNEFVN</sequence>
<dbReference type="GO" id="GO:0016787">
    <property type="term" value="F:hydrolase activity"/>
    <property type="evidence" value="ECO:0007669"/>
    <property type="project" value="UniProtKB-KW"/>
</dbReference>
<reference evidence="4 5" key="1">
    <citation type="submission" date="2019-04" db="EMBL/GenBank/DDBJ databases">
        <title>Sphingobacterium olei sp. nov., isolated from oil-contaminated soil.</title>
        <authorList>
            <person name="Liu B."/>
        </authorList>
    </citation>
    <scope>NUCLEOTIDE SEQUENCE [LARGE SCALE GENOMIC DNA]</scope>
    <source>
        <strain evidence="4 5">Y3L14</strain>
    </source>
</reference>
<feature type="chain" id="PRO_5020236359" evidence="2">
    <location>
        <begin position="21"/>
        <end position="253"/>
    </location>
</feature>
<evidence type="ECO:0000313" key="4">
    <source>
        <dbReference type="EMBL" id="TJY63582.1"/>
    </source>
</evidence>
<dbReference type="SUPFAM" id="SSF53474">
    <property type="entry name" value="alpha/beta-Hydrolases"/>
    <property type="match status" value="1"/>
</dbReference>
<keyword evidence="4" id="KW-0378">Hydrolase</keyword>
<dbReference type="EMBL" id="SUKA01000006">
    <property type="protein sequence ID" value="TJY63582.1"/>
    <property type="molecule type" value="Genomic_DNA"/>
</dbReference>
<dbReference type="Gene3D" id="3.40.50.1820">
    <property type="entry name" value="alpha/beta hydrolase"/>
    <property type="match status" value="1"/>
</dbReference>
<organism evidence="4 5">
    <name type="scientific">Sphingobacterium alkalisoli</name>
    <dbReference type="NCBI Taxonomy" id="1874115"/>
    <lineage>
        <taxon>Bacteria</taxon>
        <taxon>Pseudomonadati</taxon>
        <taxon>Bacteroidota</taxon>
        <taxon>Sphingobacteriia</taxon>
        <taxon>Sphingobacteriales</taxon>
        <taxon>Sphingobacteriaceae</taxon>
        <taxon>Sphingobacterium</taxon>
    </lineage>
</organism>
<comment type="caution">
    <text evidence="4">The sequence shown here is derived from an EMBL/GenBank/DDBJ whole genome shotgun (WGS) entry which is preliminary data.</text>
</comment>
<evidence type="ECO:0000313" key="5">
    <source>
        <dbReference type="Proteomes" id="UP000309872"/>
    </source>
</evidence>
<dbReference type="Pfam" id="PF01738">
    <property type="entry name" value="DLH"/>
    <property type="match status" value="1"/>
</dbReference>
<dbReference type="InterPro" id="IPR029058">
    <property type="entry name" value="AB_hydrolase_fold"/>
</dbReference>
<dbReference type="Proteomes" id="UP000309872">
    <property type="component" value="Unassembled WGS sequence"/>
</dbReference>
<dbReference type="PANTHER" id="PTHR43037:SF1">
    <property type="entry name" value="BLL1128 PROTEIN"/>
    <property type="match status" value="1"/>
</dbReference>
<dbReference type="PANTHER" id="PTHR43037">
    <property type="entry name" value="UNNAMED PRODUCT-RELATED"/>
    <property type="match status" value="1"/>
</dbReference>
<gene>
    <name evidence="4" type="ORF">FAZ19_18585</name>
</gene>
<dbReference type="AlphaFoldDB" id="A0A4U0H079"/>